<evidence type="ECO:0000256" key="2">
    <source>
        <dbReference type="SAM" id="Phobius"/>
    </source>
</evidence>
<feature type="region of interest" description="Disordered" evidence="1">
    <location>
        <begin position="318"/>
        <end position="607"/>
    </location>
</feature>
<dbReference type="EMBL" id="PQXM01000137">
    <property type="protein sequence ID" value="TGO76772.1"/>
    <property type="molecule type" value="Genomic_DNA"/>
</dbReference>
<keyword evidence="2" id="KW-1133">Transmembrane helix</keyword>
<feature type="compositionally biased region" description="Basic and acidic residues" evidence="1">
    <location>
        <begin position="452"/>
        <end position="478"/>
    </location>
</feature>
<dbReference type="Proteomes" id="UP000297229">
    <property type="component" value="Unassembled WGS sequence"/>
</dbReference>
<evidence type="ECO:0000256" key="1">
    <source>
        <dbReference type="SAM" id="MobiDB-lite"/>
    </source>
</evidence>
<keyword evidence="2" id="KW-0812">Transmembrane</keyword>
<sequence>MRSLLKAFLLAPAIVSAFVLPPTSEQDVDIESEKNNVDTTEAYTMGFVRLDLGHDSSSADVSPLDLRVDILHSTEACGFGNVLIDGQPLSQTFDSETSISSGKGSISTSTNKIVVGSWSFDCIVIDGKPRGQIMKFMIDFVDGKAIENSGFSVLFRQTEETEIMNIETISSEEDQVIEHHSSSDKQHHNGKGPEGEHKHHMDKGSEEEYKHHMGEGPEGEHRRPMGNGPEGEHKHHMGHKEFNIHKELAELRYMKAQMKELKYLIHKKKHHISKHAREHHNLDDRIRDCDSLRCVAGVISEKARKFYGRIAGDEFDEESFHHSRESRSKKDKKHGKGFHGKPGNHTSGNHTSPQVPHGKNNHTDPHFPPHRHQILPICHYPPPFDFHPHSPHHDGPHGSPHEPPHEPPHGPPPHEFGPHGFEHGRHHEMHPFHDDEEKHGPWEGRPRHHGEHHGDDSEELDRPHRGHNKFEDEFEGPHGKHTKPHHEQGPPPFEDPDFDHPEHHHDEHPHERPFDGPEHNGPHHPHEEPFEGPEHEGSHHPHNEEPHHSPPHNGPHEDQEPPFDSPFHHGPPSSPPPPPPHSNPEHFDSPPHLLEDDFSGPPPHGPPHGPPHFLLHILKFILIGFLLSLLLITLHRRTRHPKSHSAHPPHLNPRRRRATFRTYWNRILGQEEDFEEKDRLLSASASASASNYESENENENEDENTPSEFSIRRDISSFRNAADIVSDMVAAEEGRIFSSTPAPAHYISIPVPVSASAHAHQRNVSEDQIRRFDGYTHGVGMEMGMGMGMHDEEDDDEVLPAYEDNDGSEESGSVADGFRYTPGSSAYSPSHSASGSVSDVLGDKV</sequence>
<keyword evidence="5" id="KW-1185">Reference proteome</keyword>
<feature type="compositionally biased region" description="Basic and acidic residues" evidence="1">
    <location>
        <begin position="416"/>
        <end position="445"/>
    </location>
</feature>
<feature type="compositionally biased region" description="Basic and acidic residues" evidence="1">
    <location>
        <begin position="498"/>
        <end position="559"/>
    </location>
</feature>
<reference evidence="4 5" key="1">
    <citation type="submission" date="2017-12" db="EMBL/GenBank/DDBJ databases">
        <title>Comparative genomics of Botrytis spp.</title>
        <authorList>
            <person name="Valero-Jimenez C.A."/>
            <person name="Tapia P."/>
            <person name="Veloso J."/>
            <person name="Silva-Moreno E."/>
            <person name="Staats M."/>
            <person name="Valdes J.H."/>
            <person name="Van Kan J.A.L."/>
        </authorList>
    </citation>
    <scope>NUCLEOTIDE SEQUENCE [LARGE SCALE GENOMIC DNA]</scope>
    <source>
        <strain evidence="4 5">Be9601</strain>
    </source>
</reference>
<feature type="compositionally biased region" description="Low complexity" evidence="1">
    <location>
        <begin position="822"/>
        <end position="838"/>
    </location>
</feature>
<evidence type="ECO:0000313" key="5">
    <source>
        <dbReference type="Proteomes" id="UP000297229"/>
    </source>
</evidence>
<comment type="caution">
    <text evidence="4">The sequence shown here is derived from an EMBL/GenBank/DDBJ whole genome shotgun (WGS) entry which is preliminary data.</text>
</comment>
<feature type="compositionally biased region" description="Basic and acidic residues" evidence="1">
    <location>
        <begin position="386"/>
        <end position="408"/>
    </location>
</feature>
<feature type="compositionally biased region" description="Basic residues" evidence="1">
    <location>
        <begin position="329"/>
        <end position="339"/>
    </location>
</feature>
<dbReference type="AlphaFoldDB" id="A0A4Z1JZR7"/>
<feature type="transmembrane region" description="Helical" evidence="2">
    <location>
        <begin position="613"/>
        <end position="634"/>
    </location>
</feature>
<feature type="chain" id="PRO_5021381519" description="C2 domain-containing protein" evidence="3">
    <location>
        <begin position="18"/>
        <end position="845"/>
    </location>
</feature>
<evidence type="ECO:0000313" key="4">
    <source>
        <dbReference type="EMBL" id="TGO76772.1"/>
    </source>
</evidence>
<gene>
    <name evidence="4" type="ORF">BELL_0138g00160</name>
</gene>
<accession>A0A4Z1JZR7</accession>
<dbReference type="STRING" id="278938.A0A4Z1JZR7"/>
<feature type="region of interest" description="Disordered" evidence="1">
    <location>
        <begin position="788"/>
        <end position="845"/>
    </location>
</feature>
<feature type="compositionally biased region" description="Basic and acidic residues" evidence="1">
    <location>
        <begin position="318"/>
        <end position="328"/>
    </location>
</feature>
<feature type="compositionally biased region" description="Acidic residues" evidence="1">
    <location>
        <begin position="694"/>
        <end position="705"/>
    </location>
</feature>
<protein>
    <recommendedName>
        <fullName evidence="6">C2 domain-containing protein</fullName>
    </recommendedName>
</protein>
<feature type="compositionally biased region" description="Pro residues" evidence="1">
    <location>
        <begin position="572"/>
        <end position="582"/>
    </location>
</feature>
<evidence type="ECO:0000256" key="3">
    <source>
        <dbReference type="SAM" id="SignalP"/>
    </source>
</evidence>
<organism evidence="4 5">
    <name type="scientific">Botrytis elliptica</name>
    <dbReference type="NCBI Taxonomy" id="278938"/>
    <lineage>
        <taxon>Eukaryota</taxon>
        <taxon>Fungi</taxon>
        <taxon>Dikarya</taxon>
        <taxon>Ascomycota</taxon>
        <taxon>Pezizomycotina</taxon>
        <taxon>Leotiomycetes</taxon>
        <taxon>Helotiales</taxon>
        <taxon>Sclerotiniaceae</taxon>
        <taxon>Botrytis</taxon>
    </lineage>
</organism>
<name>A0A4Z1JZR7_9HELO</name>
<feature type="region of interest" description="Disordered" evidence="1">
    <location>
        <begin position="685"/>
        <end position="711"/>
    </location>
</feature>
<feature type="compositionally biased region" description="Acidic residues" evidence="1">
    <location>
        <begin position="791"/>
        <end position="809"/>
    </location>
</feature>
<feature type="compositionally biased region" description="Basic and acidic residues" evidence="1">
    <location>
        <begin position="583"/>
        <end position="595"/>
    </location>
</feature>
<evidence type="ECO:0008006" key="6">
    <source>
        <dbReference type="Google" id="ProtNLM"/>
    </source>
</evidence>
<feature type="region of interest" description="Disordered" evidence="1">
    <location>
        <begin position="175"/>
        <end position="236"/>
    </location>
</feature>
<keyword evidence="3" id="KW-0732">Signal</keyword>
<proteinExistence type="predicted"/>
<feature type="signal peptide" evidence="3">
    <location>
        <begin position="1"/>
        <end position="17"/>
    </location>
</feature>
<keyword evidence="2" id="KW-0472">Membrane</keyword>
<feature type="compositionally biased region" description="Basic and acidic residues" evidence="1">
    <location>
        <begin position="176"/>
        <end position="223"/>
    </location>
</feature>